<protein>
    <submittedName>
        <fullName evidence="2">Uncharacterized protein</fullName>
    </submittedName>
</protein>
<dbReference type="AlphaFoldDB" id="A0A0C9Z953"/>
<keyword evidence="3" id="KW-1185">Reference proteome</keyword>
<feature type="compositionally biased region" description="Polar residues" evidence="1">
    <location>
        <begin position="53"/>
        <end position="62"/>
    </location>
</feature>
<reference evidence="2 3" key="1">
    <citation type="submission" date="2014-04" db="EMBL/GenBank/DDBJ databases">
        <authorList>
            <consortium name="DOE Joint Genome Institute"/>
            <person name="Kuo A."/>
            <person name="Kohler A."/>
            <person name="Costa M.D."/>
            <person name="Nagy L.G."/>
            <person name="Floudas D."/>
            <person name="Copeland A."/>
            <person name="Barry K.W."/>
            <person name="Cichocki N."/>
            <person name="Veneault-Fourrey C."/>
            <person name="LaButti K."/>
            <person name="Lindquist E.A."/>
            <person name="Lipzen A."/>
            <person name="Lundell T."/>
            <person name="Morin E."/>
            <person name="Murat C."/>
            <person name="Sun H."/>
            <person name="Tunlid A."/>
            <person name="Henrissat B."/>
            <person name="Grigoriev I.V."/>
            <person name="Hibbett D.S."/>
            <person name="Martin F."/>
            <person name="Nordberg H.P."/>
            <person name="Cantor M.N."/>
            <person name="Hua S.X."/>
        </authorList>
    </citation>
    <scope>NUCLEOTIDE SEQUENCE [LARGE SCALE GENOMIC DNA]</scope>
    <source>
        <strain evidence="2 3">441</strain>
    </source>
</reference>
<dbReference type="HOGENOM" id="CLU_2688759_0_0_1"/>
<evidence type="ECO:0000256" key="1">
    <source>
        <dbReference type="SAM" id="MobiDB-lite"/>
    </source>
</evidence>
<gene>
    <name evidence="2" type="ORF">PISMIDRAFT_497143</name>
</gene>
<proteinExistence type="predicted"/>
<dbReference type="Proteomes" id="UP000054018">
    <property type="component" value="Unassembled WGS sequence"/>
</dbReference>
<organism evidence="2 3">
    <name type="scientific">Pisolithus microcarpus 441</name>
    <dbReference type="NCBI Taxonomy" id="765257"/>
    <lineage>
        <taxon>Eukaryota</taxon>
        <taxon>Fungi</taxon>
        <taxon>Dikarya</taxon>
        <taxon>Basidiomycota</taxon>
        <taxon>Agaricomycotina</taxon>
        <taxon>Agaricomycetes</taxon>
        <taxon>Agaricomycetidae</taxon>
        <taxon>Boletales</taxon>
        <taxon>Sclerodermatineae</taxon>
        <taxon>Pisolithaceae</taxon>
        <taxon>Pisolithus</taxon>
    </lineage>
</organism>
<reference evidence="3" key="2">
    <citation type="submission" date="2015-01" db="EMBL/GenBank/DDBJ databases">
        <title>Evolutionary Origins and Diversification of the Mycorrhizal Mutualists.</title>
        <authorList>
            <consortium name="DOE Joint Genome Institute"/>
            <consortium name="Mycorrhizal Genomics Consortium"/>
            <person name="Kohler A."/>
            <person name="Kuo A."/>
            <person name="Nagy L.G."/>
            <person name="Floudas D."/>
            <person name="Copeland A."/>
            <person name="Barry K.W."/>
            <person name="Cichocki N."/>
            <person name="Veneault-Fourrey C."/>
            <person name="LaButti K."/>
            <person name="Lindquist E.A."/>
            <person name="Lipzen A."/>
            <person name="Lundell T."/>
            <person name="Morin E."/>
            <person name="Murat C."/>
            <person name="Riley R."/>
            <person name="Ohm R."/>
            <person name="Sun H."/>
            <person name="Tunlid A."/>
            <person name="Henrissat B."/>
            <person name="Grigoriev I.V."/>
            <person name="Hibbett D.S."/>
            <person name="Martin F."/>
        </authorList>
    </citation>
    <scope>NUCLEOTIDE SEQUENCE [LARGE SCALE GENOMIC DNA]</scope>
    <source>
        <strain evidence="3">441</strain>
    </source>
</reference>
<evidence type="ECO:0000313" key="3">
    <source>
        <dbReference type="Proteomes" id="UP000054018"/>
    </source>
</evidence>
<dbReference type="EMBL" id="KN833738">
    <property type="protein sequence ID" value="KIK22504.1"/>
    <property type="molecule type" value="Genomic_DNA"/>
</dbReference>
<accession>A0A0C9Z953</accession>
<sequence length="74" mass="8362">MLGPTMQACGTMHPVRRAFALANYAIRRLEYKHEQISRADEVIGDKALVFSPSPHSQENTPLVPQIKDPPYDKQ</sequence>
<name>A0A0C9Z953_9AGAM</name>
<feature type="region of interest" description="Disordered" evidence="1">
    <location>
        <begin position="49"/>
        <end position="74"/>
    </location>
</feature>
<evidence type="ECO:0000313" key="2">
    <source>
        <dbReference type="EMBL" id="KIK22504.1"/>
    </source>
</evidence>